<evidence type="ECO:0000256" key="8">
    <source>
        <dbReference type="ARBA" id="ARBA00023136"/>
    </source>
</evidence>
<sequence length="453" mass="53366">MKRQSSKILMIVLQFLFYFLINKIFKVPDRIMYNTFFIYLALNLTKNMYSFKTILIWEELKKQIFVHTEYLIIMLINDVAFWESKYIPVHLIVGITFTFFNLIIIKIIRNIFRKSLEKRLLIIGVGNTARELTHVIKENNFTMYNLLGYISANSLEGVNQSIRVEEEKILGNCSDIERVIEENDINEVIIALPLADNKQMSEIINRLDGKVNKIKFTPELNGTYTFNSNIEDYDGIMLVSSYNGMNRRTNKFLKRSFDIVTGIVGYLVLSILYLIYAPKIKRDGGKAMFLHTRIGQYLKTFKMYKFRTMYADAEKRLEEMLSKDEKLKEEFYKNFKLKDDPRITEVGKFLRKTSLDEFPQFINVIKGEMSFVGPRPVVQKEVDMYYGEENSRKIFMVKPGITGMWQANGRSDVENYDERIALDLYYIRNWSLWLDIIITVKTIKNVIEKKGAY</sequence>
<dbReference type="KEGG" id="ful:C4N20_11195"/>
<dbReference type="GO" id="GO:0016780">
    <property type="term" value="F:phosphotransferase activity, for other substituted phosphate groups"/>
    <property type="evidence" value="ECO:0007669"/>
    <property type="project" value="TreeGrafter"/>
</dbReference>
<accession>A0AAX2J9G8</accession>
<protein>
    <submittedName>
        <fullName evidence="11">Colanic biosynthesis UDP-glucose lipid carrier transferase</fullName>
    </submittedName>
</protein>
<keyword evidence="5 11" id="KW-0808">Transferase</keyword>
<feature type="transmembrane region" description="Helical" evidence="9">
    <location>
        <begin position="87"/>
        <end position="108"/>
    </location>
</feature>
<dbReference type="Proteomes" id="UP000249008">
    <property type="component" value="Chromosome 1"/>
</dbReference>
<evidence type="ECO:0000256" key="3">
    <source>
        <dbReference type="ARBA" id="ARBA00006464"/>
    </source>
</evidence>
<dbReference type="Pfam" id="PF13727">
    <property type="entry name" value="CoA_binding_3"/>
    <property type="match status" value="1"/>
</dbReference>
<dbReference type="Gene3D" id="3.40.50.720">
    <property type="entry name" value="NAD(P)-binding Rossmann-like Domain"/>
    <property type="match status" value="1"/>
</dbReference>
<evidence type="ECO:0000259" key="10">
    <source>
        <dbReference type="Pfam" id="PF02397"/>
    </source>
</evidence>
<evidence type="ECO:0000313" key="11">
    <source>
        <dbReference type="EMBL" id="SQJ00515.1"/>
    </source>
</evidence>
<dbReference type="PANTHER" id="PTHR30576">
    <property type="entry name" value="COLANIC BIOSYNTHESIS UDP-GLUCOSE LIPID CARRIER TRANSFERASE"/>
    <property type="match status" value="1"/>
</dbReference>
<feature type="transmembrane region" description="Helical" evidence="9">
    <location>
        <begin position="31"/>
        <end position="51"/>
    </location>
</feature>
<evidence type="ECO:0000256" key="2">
    <source>
        <dbReference type="ARBA" id="ARBA00004236"/>
    </source>
</evidence>
<feature type="transmembrane region" description="Helical" evidence="9">
    <location>
        <begin position="63"/>
        <end position="81"/>
    </location>
</feature>
<dbReference type="RefSeq" id="WP_005976386.1">
    <property type="nucleotide sequence ID" value="NZ_CABKNW010000001.1"/>
</dbReference>
<keyword evidence="6 9" id="KW-0812">Transmembrane</keyword>
<reference evidence="11 12" key="1">
    <citation type="submission" date="2018-06" db="EMBL/GenBank/DDBJ databases">
        <authorList>
            <consortium name="Pathogen Informatics"/>
            <person name="Doyle S."/>
        </authorList>
    </citation>
    <scope>NUCLEOTIDE SEQUENCE [LARGE SCALE GENOMIC DNA]</scope>
    <source>
        <strain evidence="11 12">NCTC12112</strain>
    </source>
</reference>
<dbReference type="InterPro" id="IPR017475">
    <property type="entry name" value="EPS_sugar_tfrase"/>
</dbReference>
<keyword evidence="4" id="KW-1003">Cell membrane</keyword>
<name>A0AAX2J9G8_9FUSO</name>
<feature type="transmembrane region" description="Helical" evidence="9">
    <location>
        <begin position="7"/>
        <end position="25"/>
    </location>
</feature>
<comment type="subcellular location">
    <subcellularLocation>
        <location evidence="2">Cell membrane</location>
    </subcellularLocation>
    <subcellularLocation>
        <location evidence="1">Membrane</location>
        <topology evidence="1">Multi-pass membrane protein</topology>
    </subcellularLocation>
</comment>
<dbReference type="Pfam" id="PF02397">
    <property type="entry name" value="Bac_transf"/>
    <property type="match status" value="1"/>
</dbReference>
<evidence type="ECO:0000256" key="4">
    <source>
        <dbReference type="ARBA" id="ARBA00022475"/>
    </source>
</evidence>
<dbReference type="PANTHER" id="PTHR30576:SF4">
    <property type="entry name" value="UNDECAPRENYL-PHOSPHATE GALACTOSE PHOSPHOTRANSFERASE"/>
    <property type="match status" value="1"/>
</dbReference>
<evidence type="ECO:0000256" key="7">
    <source>
        <dbReference type="ARBA" id="ARBA00022989"/>
    </source>
</evidence>
<keyword evidence="8 9" id="KW-0472">Membrane</keyword>
<organism evidence="11 12">
    <name type="scientific">Fusobacterium ulcerans</name>
    <dbReference type="NCBI Taxonomy" id="861"/>
    <lineage>
        <taxon>Bacteria</taxon>
        <taxon>Fusobacteriati</taxon>
        <taxon>Fusobacteriota</taxon>
        <taxon>Fusobacteriia</taxon>
        <taxon>Fusobacteriales</taxon>
        <taxon>Fusobacteriaceae</taxon>
        <taxon>Fusobacterium</taxon>
    </lineage>
</organism>
<comment type="similarity">
    <text evidence="3">Belongs to the bacterial sugar transferase family.</text>
</comment>
<gene>
    <name evidence="11" type="primary">wcaJ_2</name>
    <name evidence="11" type="ORF">NCTC12112_00795</name>
</gene>
<evidence type="ECO:0000256" key="5">
    <source>
        <dbReference type="ARBA" id="ARBA00022679"/>
    </source>
</evidence>
<evidence type="ECO:0000313" key="12">
    <source>
        <dbReference type="Proteomes" id="UP000249008"/>
    </source>
</evidence>
<feature type="transmembrane region" description="Helical" evidence="9">
    <location>
        <begin position="257"/>
        <end position="276"/>
    </location>
</feature>
<evidence type="ECO:0000256" key="6">
    <source>
        <dbReference type="ARBA" id="ARBA00022692"/>
    </source>
</evidence>
<dbReference type="EMBL" id="LS483487">
    <property type="protein sequence ID" value="SQJ00515.1"/>
    <property type="molecule type" value="Genomic_DNA"/>
</dbReference>
<dbReference type="InterPro" id="IPR003362">
    <property type="entry name" value="Bact_transf"/>
</dbReference>
<proteinExistence type="inferred from homology"/>
<dbReference type="GO" id="GO:0005886">
    <property type="term" value="C:plasma membrane"/>
    <property type="evidence" value="ECO:0007669"/>
    <property type="project" value="UniProtKB-SubCell"/>
</dbReference>
<dbReference type="AlphaFoldDB" id="A0AAX2J9G8"/>
<dbReference type="NCBIfam" id="TIGR03025">
    <property type="entry name" value="EPS_sugtrans"/>
    <property type="match status" value="1"/>
</dbReference>
<dbReference type="GeneID" id="78455381"/>
<evidence type="ECO:0000256" key="1">
    <source>
        <dbReference type="ARBA" id="ARBA00004141"/>
    </source>
</evidence>
<keyword evidence="7 9" id="KW-1133">Transmembrane helix</keyword>
<evidence type="ECO:0000256" key="9">
    <source>
        <dbReference type="SAM" id="Phobius"/>
    </source>
</evidence>
<feature type="domain" description="Bacterial sugar transferase" evidence="10">
    <location>
        <begin position="254"/>
        <end position="447"/>
    </location>
</feature>